<proteinExistence type="predicted"/>
<evidence type="ECO:0008006" key="4">
    <source>
        <dbReference type="Google" id="ProtNLM"/>
    </source>
</evidence>
<comment type="caution">
    <text evidence="2">The sequence shown here is derived from an EMBL/GenBank/DDBJ whole genome shotgun (WGS) entry which is preliminary data.</text>
</comment>
<feature type="chain" id="PRO_5020312529" description="Cytochrome c domain-containing protein" evidence="1">
    <location>
        <begin position="20"/>
        <end position="479"/>
    </location>
</feature>
<feature type="signal peptide" evidence="1">
    <location>
        <begin position="1"/>
        <end position="19"/>
    </location>
</feature>
<dbReference type="Proteomes" id="UP000295390">
    <property type="component" value="Unassembled WGS sequence"/>
</dbReference>
<gene>
    <name evidence="2" type="ORF">DFQ07_1418</name>
</gene>
<dbReference type="OrthoDB" id="280897at2"/>
<evidence type="ECO:0000313" key="3">
    <source>
        <dbReference type="Proteomes" id="UP000295390"/>
    </source>
</evidence>
<evidence type="ECO:0000256" key="1">
    <source>
        <dbReference type="SAM" id="SignalP"/>
    </source>
</evidence>
<name>A0A4R6TD15_9FLAO</name>
<sequence>MKRTLKSLVLLMFSISVFYSCKNKEKSNEEKEKTAEYNIAVSDTLCSSSWFPHSQTPPPKEGKGSPFDASSTTNAIFHQWSWQKFLWVTKPISETKLPLFLSNRSIHQVTSEMELVKQQEGAAVVLIDTAQAGRDSAILTTNPAYNTSNTSETVFYSIHTSDIMKKAADKFKDSILAGTLDKNNLSSFPVGSLELKVSWVATSAIASDKVANYFTTTAAVSRDGENYTNTEVALLGMHVVGVVENHPEFIWATFEHEDLAPNYDWKKNEASSDTNKLVFAEGNTTGIDGIVWNTSTNSAKLPNKAFDLFQYGVPRDSVGGFMTTCQQEPLNYDNVRDINACVKENLKDVFKHYFYNGSLWIDTDGLTPEEQATLLVDEGGSIDKATPGSVARGSLNNANVTMETFTQTFQSDISEINVNNLANCFSCHNAISYSGDKSPIYISHIFDAFMNTSEGRAKNEIELLKAKQEVEQFMKKSLQ</sequence>
<keyword evidence="1" id="KW-0732">Signal</keyword>
<dbReference type="AlphaFoldDB" id="A0A4R6TD15"/>
<keyword evidence="3" id="KW-1185">Reference proteome</keyword>
<evidence type="ECO:0000313" key="2">
    <source>
        <dbReference type="EMBL" id="TDQ27567.1"/>
    </source>
</evidence>
<dbReference type="RefSeq" id="WP_133535560.1">
    <property type="nucleotide sequence ID" value="NZ_SNYH01000003.1"/>
</dbReference>
<protein>
    <recommendedName>
        <fullName evidence="4">Cytochrome c domain-containing protein</fullName>
    </recommendedName>
</protein>
<dbReference type="EMBL" id="SNYH01000003">
    <property type="protein sequence ID" value="TDQ27567.1"/>
    <property type="molecule type" value="Genomic_DNA"/>
</dbReference>
<accession>A0A4R6TD15</accession>
<dbReference type="PROSITE" id="PS51257">
    <property type="entry name" value="PROKAR_LIPOPROTEIN"/>
    <property type="match status" value="1"/>
</dbReference>
<organism evidence="2 3">
    <name type="scientific">Tenacibaculum caenipelagi</name>
    <dbReference type="NCBI Taxonomy" id="1325435"/>
    <lineage>
        <taxon>Bacteria</taxon>
        <taxon>Pseudomonadati</taxon>
        <taxon>Bacteroidota</taxon>
        <taxon>Flavobacteriia</taxon>
        <taxon>Flavobacteriales</taxon>
        <taxon>Flavobacteriaceae</taxon>
        <taxon>Tenacibaculum</taxon>
    </lineage>
</organism>
<reference evidence="2 3" key="1">
    <citation type="submission" date="2019-03" db="EMBL/GenBank/DDBJ databases">
        <title>Genomic Encyclopedia of Type Strains, Phase III (KMG-III): the genomes of soil and plant-associated and newly described type strains.</title>
        <authorList>
            <person name="Whitman W."/>
        </authorList>
    </citation>
    <scope>NUCLEOTIDE SEQUENCE [LARGE SCALE GENOMIC DNA]</scope>
    <source>
        <strain evidence="2 3">CECT 8283</strain>
    </source>
</reference>